<evidence type="ECO:0000313" key="2">
    <source>
        <dbReference type="Proteomes" id="UP000007755"/>
    </source>
</evidence>
<organism evidence="2">
    <name type="scientific">Acromyrmex echinatior</name>
    <name type="common">Panamanian leafcutter ant</name>
    <name type="synonym">Acromyrmex octospinosus echinatior</name>
    <dbReference type="NCBI Taxonomy" id="103372"/>
    <lineage>
        <taxon>Eukaryota</taxon>
        <taxon>Metazoa</taxon>
        <taxon>Ecdysozoa</taxon>
        <taxon>Arthropoda</taxon>
        <taxon>Hexapoda</taxon>
        <taxon>Insecta</taxon>
        <taxon>Pterygota</taxon>
        <taxon>Neoptera</taxon>
        <taxon>Endopterygota</taxon>
        <taxon>Hymenoptera</taxon>
        <taxon>Apocrita</taxon>
        <taxon>Aculeata</taxon>
        <taxon>Formicoidea</taxon>
        <taxon>Formicidae</taxon>
        <taxon>Myrmicinae</taxon>
        <taxon>Acromyrmex</taxon>
    </lineage>
</organism>
<gene>
    <name evidence="1" type="ORF">G5I_12881</name>
</gene>
<evidence type="ECO:0000313" key="1">
    <source>
        <dbReference type="EMBL" id="EGI59026.1"/>
    </source>
</evidence>
<reference evidence="1" key="1">
    <citation type="submission" date="2011-02" db="EMBL/GenBank/DDBJ databases">
        <title>The genome of the leaf-cutting ant Acromyrmex echinatior suggests key adaptations to social evolution and fungus farming.</title>
        <authorList>
            <person name="Nygaard S."/>
            <person name="Zhang G."/>
        </authorList>
    </citation>
    <scope>NUCLEOTIDE SEQUENCE</scope>
</reference>
<name>F4X3J8_ACREC</name>
<protein>
    <submittedName>
        <fullName evidence="1">Uncharacterized protein</fullName>
    </submittedName>
</protein>
<sequence length="97" mass="11021">MEFKKPRQKPVCRYREAYARYTFGGLPIGLIAPTEHCGHFTDSPNIQWGFTDLTLAVKAGGLRIEHSSSACCVAETVRILKRNMGREHPPKELYANW</sequence>
<accession>F4X3J8</accession>
<dbReference type="STRING" id="103372.F4X3J8"/>
<dbReference type="InParanoid" id="F4X3J8"/>
<dbReference type="EMBL" id="GL888613">
    <property type="protein sequence ID" value="EGI59026.1"/>
    <property type="molecule type" value="Genomic_DNA"/>
</dbReference>
<dbReference type="AlphaFoldDB" id="F4X3J8"/>
<dbReference type="Proteomes" id="UP000007755">
    <property type="component" value="Unassembled WGS sequence"/>
</dbReference>
<keyword evidence="2" id="KW-1185">Reference proteome</keyword>
<proteinExistence type="predicted"/>